<comment type="subcellular location">
    <subcellularLocation>
        <location evidence="1 10">Cell membrane</location>
        <topology evidence="1 10">Multi-pass membrane protein</topology>
    </subcellularLocation>
</comment>
<dbReference type="GO" id="GO:0005886">
    <property type="term" value="C:plasma membrane"/>
    <property type="evidence" value="ECO:0007669"/>
    <property type="project" value="UniProtKB-SubCell"/>
</dbReference>
<dbReference type="OrthoDB" id="57886at2"/>
<reference evidence="13" key="1">
    <citation type="submission" date="2016-10" db="EMBL/GenBank/DDBJ databases">
        <authorList>
            <person name="Varghese N."/>
            <person name="Submissions S."/>
        </authorList>
    </citation>
    <scope>NUCLEOTIDE SEQUENCE [LARGE SCALE GENOMIC DNA]</scope>
    <source>
        <strain evidence="13">CGMCC 4.3506</strain>
    </source>
</reference>
<evidence type="ECO:0000256" key="4">
    <source>
        <dbReference type="ARBA" id="ARBA00022692"/>
    </source>
</evidence>
<dbReference type="AlphaFoldDB" id="A0A1G7NSQ6"/>
<keyword evidence="4 10" id="KW-0812">Transmembrane</keyword>
<evidence type="ECO:0000256" key="7">
    <source>
        <dbReference type="ARBA" id="ARBA00023065"/>
    </source>
</evidence>
<keyword evidence="3 10" id="KW-1003">Cell membrane</keyword>
<feature type="domain" description="Cation/H+ exchanger transmembrane" evidence="11">
    <location>
        <begin position="15"/>
        <end position="401"/>
    </location>
</feature>
<evidence type="ECO:0000313" key="13">
    <source>
        <dbReference type="Proteomes" id="UP000199623"/>
    </source>
</evidence>
<accession>A0A1G7NSQ6</accession>
<organism evidence="12 13">
    <name type="scientific">Lentzea fradiae</name>
    <dbReference type="NCBI Taxonomy" id="200378"/>
    <lineage>
        <taxon>Bacteria</taxon>
        <taxon>Bacillati</taxon>
        <taxon>Actinomycetota</taxon>
        <taxon>Actinomycetes</taxon>
        <taxon>Pseudonocardiales</taxon>
        <taxon>Pseudonocardiaceae</taxon>
        <taxon>Lentzea</taxon>
    </lineage>
</organism>
<evidence type="ECO:0000256" key="6">
    <source>
        <dbReference type="ARBA" id="ARBA00023053"/>
    </source>
</evidence>
<feature type="transmembrane region" description="Helical" evidence="10">
    <location>
        <begin position="218"/>
        <end position="246"/>
    </location>
</feature>
<dbReference type="Proteomes" id="UP000199623">
    <property type="component" value="Unassembled WGS sequence"/>
</dbReference>
<evidence type="ECO:0000256" key="2">
    <source>
        <dbReference type="ARBA" id="ARBA00022448"/>
    </source>
</evidence>
<dbReference type="PANTHER" id="PTHR10110:SF86">
    <property type="entry name" value="SODIUM_HYDROGEN EXCHANGER 7"/>
    <property type="match status" value="1"/>
</dbReference>
<feature type="transmembrane region" description="Helical" evidence="10">
    <location>
        <begin position="258"/>
        <end position="280"/>
    </location>
</feature>
<comment type="function">
    <text evidence="10">Na(+)/H(+) antiporter that extrudes sodium in exchange for external protons.</text>
</comment>
<dbReference type="GO" id="GO:0051453">
    <property type="term" value="P:regulation of intracellular pH"/>
    <property type="evidence" value="ECO:0007669"/>
    <property type="project" value="TreeGrafter"/>
</dbReference>
<keyword evidence="10" id="KW-0050">Antiport</keyword>
<keyword evidence="13" id="KW-1185">Reference proteome</keyword>
<keyword evidence="8 10" id="KW-0472">Membrane</keyword>
<feature type="transmembrane region" description="Helical" evidence="10">
    <location>
        <begin position="6"/>
        <end position="24"/>
    </location>
</feature>
<evidence type="ECO:0000256" key="10">
    <source>
        <dbReference type="RuleBase" id="RU366002"/>
    </source>
</evidence>
<dbReference type="GO" id="GO:0098719">
    <property type="term" value="P:sodium ion import across plasma membrane"/>
    <property type="evidence" value="ECO:0007669"/>
    <property type="project" value="TreeGrafter"/>
</dbReference>
<proteinExistence type="inferred from homology"/>
<dbReference type="InterPro" id="IPR006153">
    <property type="entry name" value="Cation/H_exchanger_TM"/>
</dbReference>
<keyword evidence="2 10" id="KW-0813">Transport</keyword>
<dbReference type="GO" id="GO:0015385">
    <property type="term" value="F:sodium:proton antiporter activity"/>
    <property type="evidence" value="ECO:0007669"/>
    <property type="project" value="InterPro"/>
</dbReference>
<dbReference type="EMBL" id="FNCC01000003">
    <property type="protein sequence ID" value="SDF76967.1"/>
    <property type="molecule type" value="Genomic_DNA"/>
</dbReference>
<feature type="transmembrane region" description="Helical" evidence="10">
    <location>
        <begin position="54"/>
        <end position="71"/>
    </location>
</feature>
<protein>
    <submittedName>
        <fullName evidence="12">Monovalent cation:H+ antiporter, CPA1 family</fullName>
    </submittedName>
</protein>
<keyword evidence="6 10" id="KW-0915">Sodium</keyword>
<dbReference type="InterPro" id="IPR004705">
    <property type="entry name" value="Cation/H_exchanger_CPA1_bac"/>
</dbReference>
<feature type="transmembrane region" description="Helical" evidence="10">
    <location>
        <begin position="378"/>
        <end position="397"/>
    </location>
</feature>
<feature type="transmembrane region" description="Helical" evidence="10">
    <location>
        <begin position="31"/>
        <end position="48"/>
    </location>
</feature>
<keyword evidence="7 10" id="KW-0406">Ion transport</keyword>
<dbReference type="RefSeq" id="WP_090047207.1">
    <property type="nucleotide sequence ID" value="NZ_FNCC01000003.1"/>
</dbReference>
<dbReference type="STRING" id="200378.SAMN05216553_103190"/>
<feature type="transmembrane region" description="Helical" evidence="10">
    <location>
        <begin position="83"/>
        <end position="106"/>
    </location>
</feature>
<gene>
    <name evidence="12" type="ORF">SAMN05216553_103190</name>
</gene>
<dbReference type="InterPro" id="IPR018422">
    <property type="entry name" value="Cation/H_exchanger_CPA1"/>
</dbReference>
<keyword evidence="9 10" id="KW-0739">Sodium transport</keyword>
<sequence length="527" mass="56298">MLGLELVVVLGVCILASSVAAGRLRVAAPVLLVACGAALGFVPVFHEVSLPPEAMLLIFLPALLYWESLNTSLREIRTNLRPIVLLSTLLVLATAAAVAAVAHAMGLGWGPAWVLGAALAPTDATAVAAIARGMPRRTTTILRAESLINDGTALVIYAIAVSITVGEQEFSAGVISLRLLLSYAGGALAGLLVAWLAVQVRKRLDNPLQETVTSILTPFAAFLLAEAVHGSGVIAVVTCGLTLARVGPRLVRADTRQVSYAFWGVATFLLNASLFVLIGLQANAAVRSLDSSEVLTAFGGIGLVALTVAGTRLLWGYTTPYVIRAVDRRPQQRLRRVGARQRLASSAVSFRGAVSLAAALAVPETVVDGGPFPFREEIILITSGVVVLTLIVQAVLLPTIIRVAQLPEDTALEKEIQLAQSTASEEAFEALPELADKVGASDVVYKRVRAEYEHHLDVVRGKQAGDEEVARSELEYTALRLELIAHKRATVVRLRDEDAIDDIVLRTIQRKLDVEEVRLARREVEDE</sequence>
<dbReference type="Pfam" id="PF00999">
    <property type="entry name" value="Na_H_Exchanger"/>
    <property type="match status" value="1"/>
</dbReference>
<feature type="transmembrane region" description="Helical" evidence="10">
    <location>
        <begin position="343"/>
        <end position="362"/>
    </location>
</feature>
<dbReference type="NCBIfam" id="TIGR00831">
    <property type="entry name" value="a_cpa1"/>
    <property type="match status" value="1"/>
</dbReference>
<dbReference type="Gene3D" id="6.10.140.1330">
    <property type="match status" value="1"/>
</dbReference>
<evidence type="ECO:0000259" key="11">
    <source>
        <dbReference type="Pfam" id="PF00999"/>
    </source>
</evidence>
<feature type="transmembrane region" description="Helical" evidence="10">
    <location>
        <begin position="300"/>
        <end position="323"/>
    </location>
</feature>
<evidence type="ECO:0000256" key="5">
    <source>
        <dbReference type="ARBA" id="ARBA00022989"/>
    </source>
</evidence>
<dbReference type="GO" id="GO:0015386">
    <property type="term" value="F:potassium:proton antiporter activity"/>
    <property type="evidence" value="ECO:0007669"/>
    <property type="project" value="TreeGrafter"/>
</dbReference>
<evidence type="ECO:0000256" key="1">
    <source>
        <dbReference type="ARBA" id="ARBA00004651"/>
    </source>
</evidence>
<dbReference type="PANTHER" id="PTHR10110">
    <property type="entry name" value="SODIUM/HYDROGEN EXCHANGER"/>
    <property type="match status" value="1"/>
</dbReference>
<feature type="transmembrane region" description="Helical" evidence="10">
    <location>
        <begin position="112"/>
        <end position="131"/>
    </location>
</feature>
<keyword evidence="5 10" id="KW-1133">Transmembrane helix</keyword>
<evidence type="ECO:0000256" key="9">
    <source>
        <dbReference type="ARBA" id="ARBA00023201"/>
    </source>
</evidence>
<comment type="similarity">
    <text evidence="10">Belongs to the monovalent cation:proton antiporter 1 (CPA1) transporter (TC 2.A.36) family.</text>
</comment>
<name>A0A1G7NSQ6_9PSEU</name>
<evidence type="ECO:0000256" key="3">
    <source>
        <dbReference type="ARBA" id="ARBA00022475"/>
    </source>
</evidence>
<evidence type="ECO:0000313" key="12">
    <source>
        <dbReference type="EMBL" id="SDF76967.1"/>
    </source>
</evidence>
<feature type="transmembrane region" description="Helical" evidence="10">
    <location>
        <begin position="179"/>
        <end position="198"/>
    </location>
</feature>
<evidence type="ECO:0000256" key="8">
    <source>
        <dbReference type="ARBA" id="ARBA00023136"/>
    </source>
</evidence>